<reference evidence="1 2" key="1">
    <citation type="submission" date="2015-02" db="EMBL/GenBank/DDBJ databases">
        <title>Single-cell genomics of uncultivated deep-branching MTB reveals a conserved set of magnetosome genes.</title>
        <authorList>
            <person name="Kolinko S."/>
            <person name="Richter M."/>
            <person name="Glockner F.O."/>
            <person name="Brachmann A."/>
            <person name="Schuler D."/>
        </authorList>
    </citation>
    <scope>NUCLEOTIDE SEQUENCE [LARGE SCALE GENOMIC DNA]</scope>
    <source>
        <strain evidence="1">TM-1</strain>
    </source>
</reference>
<organism evidence="1 2">
    <name type="scientific">Candidatus Magnetobacterium bavaricum</name>
    <dbReference type="NCBI Taxonomy" id="29290"/>
    <lineage>
        <taxon>Bacteria</taxon>
        <taxon>Pseudomonadati</taxon>
        <taxon>Nitrospirota</taxon>
        <taxon>Thermodesulfovibrionia</taxon>
        <taxon>Thermodesulfovibrionales</taxon>
        <taxon>Candidatus Magnetobacteriaceae</taxon>
        <taxon>Candidatus Magnetobacterium</taxon>
    </lineage>
</organism>
<proteinExistence type="predicted"/>
<evidence type="ECO:0000313" key="2">
    <source>
        <dbReference type="Proteomes" id="UP000033423"/>
    </source>
</evidence>
<evidence type="ECO:0000313" key="1">
    <source>
        <dbReference type="EMBL" id="KJU86386.1"/>
    </source>
</evidence>
<dbReference type="AlphaFoldDB" id="A0A0F3GWV4"/>
<dbReference type="Proteomes" id="UP000033423">
    <property type="component" value="Unassembled WGS sequence"/>
</dbReference>
<dbReference type="EMBL" id="LACI01000619">
    <property type="protein sequence ID" value="KJU86386.1"/>
    <property type="molecule type" value="Genomic_DNA"/>
</dbReference>
<keyword evidence="2" id="KW-1185">Reference proteome</keyword>
<protein>
    <submittedName>
        <fullName evidence="1">Uncharacterized protein</fullName>
    </submittedName>
</protein>
<gene>
    <name evidence="1" type="ORF">MBAV_001421</name>
</gene>
<accession>A0A0F3GWV4</accession>
<name>A0A0F3GWV4_9BACT</name>
<sequence>MIVGQDDTTLVCQLFKQVVVVGNDVGNKMCLQFLGTVVYLSEIKPGIKVYVVYLLG</sequence>
<comment type="caution">
    <text evidence="1">The sequence shown here is derived from an EMBL/GenBank/DDBJ whole genome shotgun (WGS) entry which is preliminary data.</text>
</comment>